<dbReference type="AlphaFoldDB" id="A0ABD1XRA3"/>
<proteinExistence type="predicted"/>
<gene>
    <name evidence="1" type="ORF">R1flu_023175</name>
</gene>
<dbReference type="EMBL" id="JBHFFA010000007">
    <property type="protein sequence ID" value="KAL2611483.1"/>
    <property type="molecule type" value="Genomic_DNA"/>
</dbReference>
<accession>A0ABD1XRA3</accession>
<keyword evidence="2" id="KW-1185">Reference proteome</keyword>
<reference evidence="1 2" key="1">
    <citation type="submission" date="2024-09" db="EMBL/GenBank/DDBJ databases">
        <title>Chromosome-scale assembly of Riccia fluitans.</title>
        <authorList>
            <person name="Paukszto L."/>
            <person name="Sawicki J."/>
            <person name="Karawczyk K."/>
            <person name="Piernik-Szablinska J."/>
            <person name="Szczecinska M."/>
            <person name="Mazdziarz M."/>
        </authorList>
    </citation>
    <scope>NUCLEOTIDE SEQUENCE [LARGE SCALE GENOMIC DNA]</scope>
    <source>
        <strain evidence="1">Rf_01</strain>
        <tissue evidence="1">Aerial parts of the thallus</tissue>
    </source>
</reference>
<evidence type="ECO:0000313" key="2">
    <source>
        <dbReference type="Proteomes" id="UP001605036"/>
    </source>
</evidence>
<organism evidence="1 2">
    <name type="scientific">Riccia fluitans</name>
    <dbReference type="NCBI Taxonomy" id="41844"/>
    <lineage>
        <taxon>Eukaryota</taxon>
        <taxon>Viridiplantae</taxon>
        <taxon>Streptophyta</taxon>
        <taxon>Embryophyta</taxon>
        <taxon>Marchantiophyta</taxon>
        <taxon>Marchantiopsida</taxon>
        <taxon>Marchantiidae</taxon>
        <taxon>Marchantiales</taxon>
        <taxon>Ricciaceae</taxon>
        <taxon>Riccia</taxon>
    </lineage>
</organism>
<evidence type="ECO:0000313" key="1">
    <source>
        <dbReference type="EMBL" id="KAL2611483.1"/>
    </source>
</evidence>
<name>A0ABD1XRA3_9MARC</name>
<sequence>MLKRTNTCRLNALVYKSLSSRAPITKLLILTGEETKVGRCLEIRLGQSSMSFYVSRKGYISLEGEDAKGPLQRGTWNVIAAALDQLGQFAPN</sequence>
<comment type="caution">
    <text evidence="1">The sequence shown here is derived from an EMBL/GenBank/DDBJ whole genome shotgun (WGS) entry which is preliminary data.</text>
</comment>
<dbReference type="Proteomes" id="UP001605036">
    <property type="component" value="Unassembled WGS sequence"/>
</dbReference>
<protein>
    <submittedName>
        <fullName evidence="1">Uncharacterized protein</fullName>
    </submittedName>
</protein>